<protein>
    <submittedName>
        <fullName evidence="1">Protein kinase</fullName>
    </submittedName>
</protein>
<keyword evidence="1" id="KW-0808">Transferase</keyword>
<accession>A0ABW5X108</accession>
<evidence type="ECO:0000313" key="2">
    <source>
        <dbReference type="Proteomes" id="UP001597519"/>
    </source>
</evidence>
<dbReference type="InterPro" id="IPR011009">
    <property type="entry name" value="Kinase-like_dom_sf"/>
</dbReference>
<dbReference type="GO" id="GO:0016301">
    <property type="term" value="F:kinase activity"/>
    <property type="evidence" value="ECO:0007669"/>
    <property type="project" value="UniProtKB-KW"/>
</dbReference>
<reference evidence="2" key="1">
    <citation type="journal article" date="2019" name="Int. J. Syst. Evol. Microbiol.">
        <title>The Global Catalogue of Microorganisms (GCM) 10K type strain sequencing project: providing services to taxonomists for standard genome sequencing and annotation.</title>
        <authorList>
            <consortium name="The Broad Institute Genomics Platform"/>
            <consortium name="The Broad Institute Genome Sequencing Center for Infectious Disease"/>
            <person name="Wu L."/>
            <person name="Ma J."/>
        </authorList>
    </citation>
    <scope>NUCLEOTIDE SEQUENCE [LARGE SCALE GENOMIC DNA]</scope>
    <source>
        <strain evidence="2">KCTC 33575</strain>
    </source>
</reference>
<gene>
    <name evidence="1" type="ORF">ACFSX4_12840</name>
</gene>
<keyword evidence="2" id="KW-1185">Reference proteome</keyword>
<dbReference type="RefSeq" id="WP_377775533.1">
    <property type="nucleotide sequence ID" value="NZ_JBHUOQ010000005.1"/>
</dbReference>
<dbReference type="SUPFAM" id="SSF56112">
    <property type="entry name" value="Protein kinase-like (PK-like)"/>
    <property type="match status" value="1"/>
</dbReference>
<keyword evidence="1" id="KW-0418">Kinase</keyword>
<proteinExistence type="predicted"/>
<comment type="caution">
    <text evidence="1">The sequence shown here is derived from an EMBL/GenBank/DDBJ whole genome shotgun (WGS) entry which is preliminary data.</text>
</comment>
<sequence length="197" mass="23408">MDTEYYLKHCTKENFIGRGSTRKAYKVDDMAVKIHLHPLGRRQSENERDIYQYMKGRGWHEYFAEVYYTDETMSIQKYYPNLELIEGQSYELNNRTHRDLLPEHYDEAVQILDETFDIFDIKESDNYGLNQDNKVVFIDYGMTKELYNSDWRPLAESGVLPQVEFTTCTECLREKEIRVYGTDTGRICAECEERLNG</sequence>
<dbReference type="Proteomes" id="UP001597519">
    <property type="component" value="Unassembled WGS sequence"/>
</dbReference>
<organism evidence="1 2">
    <name type="scientific">Corticicoccus populi</name>
    <dbReference type="NCBI Taxonomy" id="1812821"/>
    <lineage>
        <taxon>Bacteria</taxon>
        <taxon>Bacillati</taxon>
        <taxon>Bacillota</taxon>
        <taxon>Bacilli</taxon>
        <taxon>Bacillales</taxon>
        <taxon>Staphylococcaceae</taxon>
        <taxon>Corticicoccus</taxon>
    </lineage>
</organism>
<name>A0ABW5X108_9STAP</name>
<evidence type="ECO:0000313" key="1">
    <source>
        <dbReference type="EMBL" id="MFD2831354.1"/>
    </source>
</evidence>
<dbReference type="EMBL" id="JBHUOQ010000005">
    <property type="protein sequence ID" value="MFD2831354.1"/>
    <property type="molecule type" value="Genomic_DNA"/>
</dbReference>